<feature type="modified residue" description="N6-carboxylysine" evidence="15">
    <location>
        <position position="127"/>
    </location>
</feature>
<keyword evidence="10 15" id="KW-0100">Branched-chain amino acid biosynthesis</keyword>
<evidence type="ECO:0000259" key="17">
    <source>
        <dbReference type="Pfam" id="PF24877"/>
    </source>
</evidence>
<evidence type="ECO:0000256" key="3">
    <source>
        <dbReference type="ARBA" id="ARBA00022605"/>
    </source>
</evidence>
<feature type="domain" description="Dihydroxy-acid/6-phosphogluconate dehydratase C-terminal" evidence="17">
    <location>
        <begin position="416"/>
        <end position="611"/>
    </location>
</feature>
<comment type="caution">
    <text evidence="15">Lacks conserved residue(s) required for the propagation of feature annotation.</text>
</comment>
<feature type="active site" description="Proton acceptor" evidence="15">
    <location>
        <position position="525"/>
    </location>
</feature>
<evidence type="ECO:0000256" key="1">
    <source>
        <dbReference type="ARBA" id="ARBA00001946"/>
    </source>
</evidence>
<dbReference type="GO" id="GO:0004160">
    <property type="term" value="F:dihydroxy-acid dehydratase activity"/>
    <property type="evidence" value="ECO:0007669"/>
    <property type="project" value="UniProtKB-UniRule"/>
</dbReference>
<evidence type="ECO:0000256" key="14">
    <source>
        <dbReference type="ARBA" id="ARBA00029490"/>
    </source>
</evidence>
<feature type="domain" description="Dihydroxy-acid/6-phosphogluconate dehydratase N-terminal" evidence="16">
    <location>
        <begin position="37"/>
        <end position="366"/>
    </location>
</feature>
<dbReference type="PROSITE" id="PS00886">
    <property type="entry name" value="ILVD_EDD_1"/>
    <property type="match status" value="1"/>
</dbReference>
<keyword evidence="4 15" id="KW-0001">2Fe-2S</keyword>
<evidence type="ECO:0000256" key="8">
    <source>
        <dbReference type="ARBA" id="ARBA00023014"/>
    </source>
</evidence>
<dbReference type="InterPro" id="IPR042096">
    <property type="entry name" value="Dihydro-acid_dehy_C"/>
</dbReference>
<dbReference type="HAMAP" id="MF_00012">
    <property type="entry name" value="IlvD"/>
    <property type="match status" value="1"/>
</dbReference>
<dbReference type="Proteomes" id="UP001153328">
    <property type="component" value="Unassembled WGS sequence"/>
</dbReference>
<protein>
    <recommendedName>
        <fullName evidence="14 15">Dihydroxy-acid dehydratase</fullName>
        <shortName evidence="15">DAD</shortName>
        <ecNumber evidence="14 15">4.2.1.9</ecNumber>
    </recommendedName>
</protein>
<sequence>MDTVPELRSRTVTHGRNMAGARALMRASGVDNADIGKPIVAVANSFTEFVPGHTHLQPVGRIVSEAIKAAGAVPREFNTIAVDDGIAMGHGGMLYSLPSRDLIADSVEYMVEAHCADALICISNCDKITPGMLMAALRLNIPTVFVSGGPMEAGRATLVDGTVRKLDLINAIADAVDENVSDADILRIEENACPTCGSCSGMFTANSMNCLTEAMGLALPGNGSVLATHTARKALYEDAGRTVVELTRRYYEQDDASVLPRAIATRAAFENAMALDIAMGGSTNTILHLLAAAQEAELDYGLTDIDAVSRRVPCLAKVAPNVAPGGTYYMEDVHRAGGIPAILGELYRGGLLNEDVHTVHSRSVKEWLDTWDVRGGSPSEQAVELWHAAPGCVRSAQAFSQSERWETLDTDAAGGCIRDVEHAYSKDGGLAVLRGNLAVDGAVVKTAGVDESIWTFEGPAVVCESQEEAVEKILRKEITPGDVIVIRYEGPRGGPGMQEMLYPTSYLKGRGLGKSCALITDGRFSGGTSGLSIGHASPEAASGGTIALVEDGDRIRIDIPARSMELLVSDEELAARREALGGVYAPRDRERKVSASLRAYAAMATSADRGAVRDISKLEG</sequence>
<comment type="function">
    <text evidence="15">Functions in the biosynthesis of branched-chain amino acids. Catalyzes the dehydration of (2R,3R)-2,3-dihydroxy-3-methylpentanoate (2,3-dihydroxy-3-methylvalerate) into 2-oxo-3-methylpentanoate (2-oxo-3-methylvalerate) and of (2R)-2,3-dihydroxy-3-methylbutanoate (2,3-dihydroxyisovalerate) into 2-oxo-3-methylbutanoate (2-oxoisovalerate), the penultimate precursor to L-isoleucine and L-valine, respectively.</text>
</comment>
<feature type="binding site" evidence="15">
    <location>
        <position position="84"/>
    </location>
    <ligand>
        <name>Mg(2+)</name>
        <dbReference type="ChEBI" id="CHEBI:18420"/>
    </ligand>
</feature>
<keyword evidence="8 15" id="KW-0411">Iron-sulfur</keyword>
<evidence type="ECO:0000256" key="11">
    <source>
        <dbReference type="ARBA" id="ARBA00029304"/>
    </source>
</evidence>
<dbReference type="SUPFAM" id="SSF52016">
    <property type="entry name" value="LeuD/IlvD-like"/>
    <property type="match status" value="1"/>
</dbReference>
<evidence type="ECO:0000256" key="6">
    <source>
        <dbReference type="ARBA" id="ARBA00022842"/>
    </source>
</evidence>
<evidence type="ECO:0000256" key="7">
    <source>
        <dbReference type="ARBA" id="ARBA00023004"/>
    </source>
</evidence>
<name>A0A9W4GXY5_9ACTN</name>
<accession>A0A9W4GXY5</accession>
<keyword evidence="3 15" id="KW-0028">Amino-acid biosynthesis</keyword>
<feature type="binding site" evidence="15">
    <location>
        <position position="126"/>
    </location>
    <ligand>
        <name>Mg(2+)</name>
        <dbReference type="ChEBI" id="CHEBI:18420"/>
    </ligand>
</feature>
<evidence type="ECO:0000256" key="13">
    <source>
        <dbReference type="ARBA" id="ARBA00029437"/>
    </source>
</evidence>
<dbReference type="GO" id="GO:0009097">
    <property type="term" value="P:isoleucine biosynthetic process"/>
    <property type="evidence" value="ECO:0007669"/>
    <property type="project" value="UniProtKB-UniRule"/>
</dbReference>
<comment type="cofactor">
    <cofactor evidence="15">
        <name>[2Fe-2S] cluster</name>
        <dbReference type="ChEBI" id="CHEBI:190135"/>
    </cofactor>
    <text evidence="15">Binds 1 [2Fe-2S] cluster per subunit. This cluster acts as a Lewis acid cofactor.</text>
</comment>
<dbReference type="NCBIfam" id="TIGR00110">
    <property type="entry name" value="ilvD"/>
    <property type="match status" value="1"/>
</dbReference>
<evidence type="ECO:0000256" key="12">
    <source>
        <dbReference type="ARBA" id="ARBA00029436"/>
    </source>
</evidence>
<comment type="catalytic activity">
    <reaction evidence="11">
        <text>(2R)-2,3-dihydroxy-3-methylbutanoate = 3-methyl-2-oxobutanoate + H2O</text>
        <dbReference type="Rhea" id="RHEA:24809"/>
        <dbReference type="ChEBI" id="CHEBI:11851"/>
        <dbReference type="ChEBI" id="CHEBI:15377"/>
        <dbReference type="ChEBI" id="CHEBI:49072"/>
        <dbReference type="EC" id="4.2.1.9"/>
    </reaction>
    <physiologicalReaction direction="left-to-right" evidence="11">
        <dbReference type="Rhea" id="RHEA:24810"/>
    </physiologicalReaction>
</comment>
<organism evidence="18 19">
    <name type="scientific">Actinacidiphila bryophytorum</name>
    <dbReference type="NCBI Taxonomy" id="1436133"/>
    <lineage>
        <taxon>Bacteria</taxon>
        <taxon>Bacillati</taxon>
        <taxon>Actinomycetota</taxon>
        <taxon>Actinomycetes</taxon>
        <taxon>Kitasatosporales</taxon>
        <taxon>Streptomycetaceae</taxon>
        <taxon>Actinacidiphila</taxon>
    </lineage>
</organism>
<evidence type="ECO:0000259" key="16">
    <source>
        <dbReference type="Pfam" id="PF00920"/>
    </source>
</evidence>
<keyword evidence="5 15" id="KW-0479">Metal-binding</keyword>
<comment type="subunit">
    <text evidence="15">Homodimer.</text>
</comment>
<evidence type="ECO:0000256" key="5">
    <source>
        <dbReference type="ARBA" id="ARBA00022723"/>
    </source>
</evidence>
<evidence type="ECO:0000256" key="9">
    <source>
        <dbReference type="ARBA" id="ARBA00023239"/>
    </source>
</evidence>
<dbReference type="EC" id="4.2.1.9" evidence="14 15"/>
<dbReference type="GO" id="GO:0051537">
    <property type="term" value="F:2 iron, 2 sulfur cluster binding"/>
    <property type="evidence" value="ECO:0007669"/>
    <property type="project" value="UniProtKB-UniRule"/>
</dbReference>
<feature type="binding site" evidence="15">
    <location>
        <position position="499"/>
    </location>
    <ligand>
        <name>Mg(2+)</name>
        <dbReference type="ChEBI" id="CHEBI:18420"/>
    </ligand>
</feature>
<comment type="cofactor">
    <cofactor evidence="1 15">
        <name>Mg(2+)</name>
        <dbReference type="ChEBI" id="CHEBI:18420"/>
    </cofactor>
</comment>
<dbReference type="PANTHER" id="PTHR43661">
    <property type="entry name" value="D-XYLONATE DEHYDRATASE"/>
    <property type="match status" value="1"/>
</dbReference>
<dbReference type="SUPFAM" id="SSF143975">
    <property type="entry name" value="IlvD/EDD N-terminal domain-like"/>
    <property type="match status" value="1"/>
</dbReference>
<dbReference type="InterPro" id="IPR000581">
    <property type="entry name" value="ILV_EDD_N"/>
</dbReference>
<feature type="binding site" description="via carbamate group" evidence="15">
    <location>
        <position position="127"/>
    </location>
    <ligand>
        <name>Mg(2+)</name>
        <dbReference type="ChEBI" id="CHEBI:18420"/>
    </ligand>
</feature>
<dbReference type="FunFam" id="3.50.30.80:FF:000001">
    <property type="entry name" value="Dihydroxy-acid dehydratase"/>
    <property type="match status" value="1"/>
</dbReference>
<dbReference type="InterPro" id="IPR020558">
    <property type="entry name" value="DiOHA_6PGluconate_deHydtase_CS"/>
</dbReference>
<dbReference type="PROSITE" id="PS00887">
    <property type="entry name" value="ILVD_EDD_2"/>
    <property type="match status" value="1"/>
</dbReference>
<keyword evidence="7 15" id="KW-0408">Iron</keyword>
<dbReference type="InterPro" id="IPR037237">
    <property type="entry name" value="IlvD/EDD_N"/>
</dbReference>
<comment type="catalytic activity">
    <reaction evidence="15">
        <text>(2R,3R)-2,3-dihydroxy-3-methylpentanoate = (S)-3-methyl-2-oxopentanoate + H2O</text>
        <dbReference type="Rhea" id="RHEA:27694"/>
        <dbReference type="ChEBI" id="CHEBI:15377"/>
        <dbReference type="ChEBI" id="CHEBI:35146"/>
        <dbReference type="ChEBI" id="CHEBI:49258"/>
        <dbReference type="EC" id="4.2.1.9"/>
    </reaction>
</comment>
<dbReference type="GO" id="GO:0009099">
    <property type="term" value="P:L-valine biosynthetic process"/>
    <property type="evidence" value="ECO:0007669"/>
    <property type="project" value="UniProtKB-UniRule"/>
</dbReference>
<evidence type="ECO:0000256" key="2">
    <source>
        <dbReference type="ARBA" id="ARBA00006486"/>
    </source>
</evidence>
<dbReference type="Pfam" id="PF00920">
    <property type="entry name" value="ILVD_EDD_N"/>
    <property type="match status" value="1"/>
</dbReference>
<evidence type="ECO:0000256" key="15">
    <source>
        <dbReference type="HAMAP-Rule" id="MF_00012"/>
    </source>
</evidence>
<dbReference type="AlphaFoldDB" id="A0A9W4GXY5"/>
<gene>
    <name evidence="15 18" type="primary">ilvD</name>
    <name evidence="18" type="ORF">SBRY_110016</name>
</gene>
<dbReference type="NCBIfam" id="NF009103">
    <property type="entry name" value="PRK12448.1"/>
    <property type="match status" value="1"/>
</dbReference>
<dbReference type="EMBL" id="CAJVAX010000003">
    <property type="protein sequence ID" value="CAG7614929.1"/>
    <property type="molecule type" value="Genomic_DNA"/>
</dbReference>
<dbReference type="Gene3D" id="3.50.30.80">
    <property type="entry name" value="IlvD/EDD C-terminal domain-like"/>
    <property type="match status" value="1"/>
</dbReference>
<dbReference type="GO" id="GO:0000287">
    <property type="term" value="F:magnesium ion binding"/>
    <property type="evidence" value="ECO:0007669"/>
    <property type="project" value="UniProtKB-UniRule"/>
</dbReference>
<comment type="pathway">
    <text evidence="13 15">Amino-acid biosynthesis; L-isoleucine biosynthesis; L-isoleucine from 2-oxobutanoate: step 3/4.</text>
</comment>
<comment type="caution">
    <text evidence="18">The sequence shown here is derived from an EMBL/GenBank/DDBJ whole genome shotgun (WGS) entry which is preliminary data.</text>
</comment>
<dbReference type="InterPro" id="IPR004404">
    <property type="entry name" value="DihydroxyA_deHydtase"/>
</dbReference>
<dbReference type="InterPro" id="IPR056740">
    <property type="entry name" value="ILV_EDD_C"/>
</dbReference>
<keyword evidence="9 15" id="KW-0456">Lyase</keyword>
<dbReference type="PANTHER" id="PTHR43661:SF3">
    <property type="entry name" value="D-XYLONATE DEHYDRATASE YAGF-RELATED"/>
    <property type="match status" value="1"/>
</dbReference>
<keyword evidence="19" id="KW-1185">Reference proteome</keyword>
<proteinExistence type="inferred from homology"/>
<keyword evidence="6 15" id="KW-0460">Magnesium</keyword>
<reference evidence="18" key="1">
    <citation type="submission" date="2021-06" db="EMBL/GenBank/DDBJ databases">
        <authorList>
            <person name="Arsene-Ploetze F."/>
        </authorList>
    </citation>
    <scope>NUCLEOTIDE SEQUENCE</scope>
    <source>
        <strain evidence="18">SBRY1</strain>
    </source>
</reference>
<evidence type="ECO:0000313" key="18">
    <source>
        <dbReference type="EMBL" id="CAG7614929.1"/>
    </source>
</evidence>
<dbReference type="GO" id="GO:0005829">
    <property type="term" value="C:cytosol"/>
    <property type="evidence" value="ECO:0007669"/>
    <property type="project" value="TreeGrafter"/>
</dbReference>
<comment type="pathway">
    <text evidence="12 15">Amino-acid biosynthesis; L-valine biosynthesis; L-valine from pyruvate: step 3/4.</text>
</comment>
<evidence type="ECO:0000313" key="19">
    <source>
        <dbReference type="Proteomes" id="UP001153328"/>
    </source>
</evidence>
<evidence type="ECO:0000256" key="4">
    <source>
        <dbReference type="ARBA" id="ARBA00022714"/>
    </source>
</evidence>
<dbReference type="Pfam" id="PF24877">
    <property type="entry name" value="ILV_EDD_C"/>
    <property type="match status" value="1"/>
</dbReference>
<evidence type="ECO:0000256" key="10">
    <source>
        <dbReference type="ARBA" id="ARBA00023304"/>
    </source>
</evidence>
<comment type="similarity">
    <text evidence="2 15">Belongs to the IlvD/Edd family.</text>
</comment>